<accession>A0A059XW97</accession>
<evidence type="ECO:0000313" key="2">
    <source>
        <dbReference type="EMBL" id="AIA29512.1"/>
    </source>
</evidence>
<evidence type="ECO:0000313" key="3">
    <source>
        <dbReference type="Proteomes" id="UP000027088"/>
    </source>
</evidence>
<dbReference type="PANTHER" id="PTHR33434">
    <property type="entry name" value="DEGV DOMAIN-CONTAINING PROTEIN DR_1986-RELATED"/>
    <property type="match status" value="1"/>
</dbReference>
<name>A0A059XW97_9BACT</name>
<dbReference type="Pfam" id="PF02645">
    <property type="entry name" value="DegV"/>
    <property type="match status" value="1"/>
</dbReference>
<dbReference type="PROSITE" id="PS51482">
    <property type="entry name" value="DEGV"/>
    <property type="match status" value="1"/>
</dbReference>
<gene>
    <name evidence="2" type="ORF">MCFN_01855</name>
</gene>
<dbReference type="EMBL" id="CP007521">
    <property type="protein sequence ID" value="AIA29512.1"/>
    <property type="molecule type" value="Genomic_DNA"/>
</dbReference>
<dbReference type="SUPFAM" id="SSF82549">
    <property type="entry name" value="DAK1/DegV-like"/>
    <property type="match status" value="1"/>
</dbReference>
<evidence type="ECO:0000256" key="1">
    <source>
        <dbReference type="ARBA" id="ARBA00023121"/>
    </source>
</evidence>
<organism evidence="2 3">
    <name type="scientific">Mycoplasmopsis californica</name>
    <dbReference type="NCBI Taxonomy" id="2113"/>
    <lineage>
        <taxon>Bacteria</taxon>
        <taxon>Bacillati</taxon>
        <taxon>Mycoplasmatota</taxon>
        <taxon>Mycoplasmoidales</taxon>
        <taxon>Metamycoplasmataceae</taxon>
        <taxon>Mycoplasmopsis</taxon>
    </lineage>
</organism>
<dbReference type="Gene3D" id="3.30.1180.10">
    <property type="match status" value="1"/>
</dbReference>
<reference evidence="2 3" key="1">
    <citation type="journal article" date="2014" name="Genome Announc.">
        <title>Complete Genome Sequence of the Bovine Mastitis Pathogen Mycoplasma californicum Strain ST-6T (ATCC 33461T).</title>
        <authorList>
            <person name="Calcutt M.J."/>
            <person name="Foecking M.F."/>
            <person name="Fox L.K."/>
        </authorList>
    </citation>
    <scope>NUCLEOTIDE SEQUENCE [LARGE SCALE GENOMIC DNA]</scope>
    <source>
        <strain evidence="2 3">ST-6</strain>
    </source>
</reference>
<dbReference type="PANTHER" id="PTHR33434:SF2">
    <property type="entry name" value="FATTY ACID-BINDING PROTEIN TM_1468"/>
    <property type="match status" value="1"/>
</dbReference>
<dbReference type="AlphaFoldDB" id="A0A059XW97"/>
<dbReference type="RefSeq" id="WP_038561701.1">
    <property type="nucleotide sequence ID" value="NZ_AP018940.1"/>
</dbReference>
<keyword evidence="1" id="KW-0446">Lipid-binding</keyword>
<keyword evidence="3" id="KW-1185">Reference proteome</keyword>
<dbReference type="InterPro" id="IPR050270">
    <property type="entry name" value="DegV_domain_contain"/>
</dbReference>
<protein>
    <submittedName>
        <fullName evidence="2">DegV family protein</fullName>
    </submittedName>
</protein>
<dbReference type="InterPro" id="IPR003797">
    <property type="entry name" value="DegV"/>
</dbReference>
<sequence>MKKLGIIFDSFVCLTKKEAQEQGFYYIPLLAEIDGKTFQDGIDLDRRELLEAIGKTNKIRTSLPFPGDIEEVFRKASVENDEVIFFPICAKLSSAFSTATNIAKEFNNVHVVDTAFVGQQLIDVALWAQKHYQKHEDIHRTISQIPTIISKSISFIITPDIKYAINGGRVSSFKKFVLGALSKIKIAPIIRFDINGASTAGIGRGPKGAMKQIITKLCDFTGLSVDKIPSEFQIYTINGIDEDFNKLAIEIFKENGIEFMDFKLNCSPVAIHTGPQAHCYSVIPKLSNWDLE</sequence>
<dbReference type="NCBIfam" id="TIGR00762">
    <property type="entry name" value="DegV"/>
    <property type="match status" value="1"/>
</dbReference>
<dbReference type="eggNOG" id="COG1307">
    <property type="taxonomic scope" value="Bacteria"/>
</dbReference>
<dbReference type="OrthoDB" id="384457at2"/>
<proteinExistence type="predicted"/>
<dbReference type="InterPro" id="IPR043168">
    <property type="entry name" value="DegV_C"/>
</dbReference>
<dbReference type="KEGG" id="mcr:MCFN_01855"/>
<dbReference type="Proteomes" id="UP000027088">
    <property type="component" value="Chromosome"/>
</dbReference>
<dbReference type="Gene3D" id="3.40.50.10170">
    <property type="match status" value="1"/>
</dbReference>
<dbReference type="GO" id="GO:0008289">
    <property type="term" value="F:lipid binding"/>
    <property type="evidence" value="ECO:0007669"/>
    <property type="project" value="UniProtKB-KW"/>
</dbReference>